<feature type="domain" description="Formyl transferase N-terminal" evidence="3">
    <location>
        <begin position="121"/>
        <end position="301"/>
    </location>
</feature>
<dbReference type="Gene3D" id="3.40.50.170">
    <property type="entry name" value="Formyl transferase, N-terminal domain"/>
    <property type="match status" value="1"/>
</dbReference>
<dbReference type="HAMAP" id="MF_01927">
    <property type="entry name" value="PurU"/>
    <property type="match status" value="1"/>
</dbReference>
<dbReference type="InterPro" id="IPR041729">
    <property type="entry name" value="Formyl-FH4-Hydrolase_C"/>
</dbReference>
<comment type="caution">
    <text evidence="4">The sequence shown here is derived from an EMBL/GenBank/DDBJ whole genome shotgun (WGS) entry which is preliminary data.</text>
</comment>
<dbReference type="PANTHER" id="PTHR42706">
    <property type="entry name" value="FORMYLTETRAHYDROFOLATE DEFORMYLASE"/>
    <property type="match status" value="1"/>
</dbReference>
<dbReference type="InterPro" id="IPR045865">
    <property type="entry name" value="ACT-like_dom_sf"/>
</dbReference>
<dbReference type="Proteomes" id="UP001438707">
    <property type="component" value="Unassembled WGS sequence"/>
</dbReference>
<dbReference type="InterPro" id="IPR036477">
    <property type="entry name" value="Formyl_transf_N_sf"/>
</dbReference>
<dbReference type="InterPro" id="IPR004810">
    <property type="entry name" value="PurU"/>
</dbReference>
<evidence type="ECO:0000256" key="2">
    <source>
        <dbReference type="ARBA" id="ARBA00022801"/>
    </source>
</evidence>
<dbReference type="AlphaFoldDB" id="A0AAW1S7H3"/>
<evidence type="ECO:0000256" key="1">
    <source>
        <dbReference type="ARBA" id="ARBA00022563"/>
    </source>
</evidence>
<dbReference type="GO" id="GO:0006189">
    <property type="term" value="P:'de novo' IMP biosynthetic process"/>
    <property type="evidence" value="ECO:0007669"/>
    <property type="project" value="InterPro"/>
</dbReference>
<dbReference type="CDD" id="cd08648">
    <property type="entry name" value="FMT_core_Formyl-FH4-Hydrolase_C"/>
    <property type="match status" value="1"/>
</dbReference>
<evidence type="ECO:0000313" key="5">
    <source>
        <dbReference type="Proteomes" id="UP001438707"/>
    </source>
</evidence>
<keyword evidence="2" id="KW-0378">Hydrolase</keyword>
<dbReference type="NCBIfam" id="NF004684">
    <property type="entry name" value="PRK06027.1"/>
    <property type="match status" value="1"/>
</dbReference>
<dbReference type="SUPFAM" id="SSF55021">
    <property type="entry name" value="ACT-like"/>
    <property type="match status" value="1"/>
</dbReference>
<dbReference type="PANTHER" id="PTHR42706:SF1">
    <property type="entry name" value="FORMYLTETRAHYDROFOLATE DEFORMYLASE 2, MITOCHONDRIAL"/>
    <property type="match status" value="1"/>
</dbReference>
<organism evidence="4 5">
    <name type="scientific">Apatococcus lobatus</name>
    <dbReference type="NCBI Taxonomy" id="904363"/>
    <lineage>
        <taxon>Eukaryota</taxon>
        <taxon>Viridiplantae</taxon>
        <taxon>Chlorophyta</taxon>
        <taxon>core chlorophytes</taxon>
        <taxon>Trebouxiophyceae</taxon>
        <taxon>Chlorellales</taxon>
        <taxon>Chlorellaceae</taxon>
        <taxon>Apatococcus</taxon>
    </lineage>
</organism>
<evidence type="ECO:0000313" key="4">
    <source>
        <dbReference type="EMBL" id="KAK9841584.1"/>
    </source>
</evidence>
<accession>A0AAW1S7H3</accession>
<protein>
    <recommendedName>
        <fullName evidence="3">Formyl transferase N-terminal domain-containing protein</fullName>
    </recommendedName>
</protein>
<proteinExistence type="inferred from homology"/>
<name>A0AAW1S7H3_9CHLO</name>
<evidence type="ECO:0000259" key="3">
    <source>
        <dbReference type="Pfam" id="PF00551"/>
    </source>
</evidence>
<dbReference type="GO" id="GO:0008864">
    <property type="term" value="F:formyltetrahydrofolate deformylase activity"/>
    <property type="evidence" value="ECO:0007669"/>
    <property type="project" value="InterPro"/>
</dbReference>
<dbReference type="SUPFAM" id="SSF53328">
    <property type="entry name" value="Formyltransferase"/>
    <property type="match status" value="1"/>
</dbReference>
<dbReference type="Gene3D" id="3.30.70.260">
    <property type="match status" value="1"/>
</dbReference>
<dbReference type="NCBIfam" id="TIGR00655">
    <property type="entry name" value="PurU"/>
    <property type="match status" value="1"/>
</dbReference>
<sequence>MLRAARSGLRKSLLHTEASFQPSRTTVSHASAEELQTSTLLVSCPDAKGISAAVFETMYENNCNVIRSDHFTDKADWKFFQRLCFQLPKAADVAAVASAVSRLAQTWKMDYTLQHHNDRRKVAVLVGKMDHCLWDLLIRHKSGELKCDINVVVSNHPDLEWVAQAFGIDFVCISRPQAPKEQRKQVMESMLEDIFQEKGTELIVMARYMQILSEEFCSRHAFQTINIHHSFLPAFVGAKPYHKAFERGVKVIGATAHYATTDLDAGPIIEQGVVRITHRDTVEDMIREGKDLERVVLARAVRWHLENRVMVHGNKTVVFN</sequence>
<dbReference type="PIRSF" id="PIRSF036480">
    <property type="entry name" value="FormyFH4_hydr"/>
    <property type="match status" value="1"/>
</dbReference>
<dbReference type="PRINTS" id="PR01575">
    <property type="entry name" value="FFH4HYDRLASE"/>
</dbReference>
<gene>
    <name evidence="4" type="ORF">WJX74_008312</name>
</gene>
<keyword evidence="1" id="KW-0554">One-carbon metabolism</keyword>
<reference evidence="4 5" key="1">
    <citation type="journal article" date="2024" name="Nat. Commun.">
        <title>Phylogenomics reveals the evolutionary origins of lichenization in chlorophyte algae.</title>
        <authorList>
            <person name="Puginier C."/>
            <person name="Libourel C."/>
            <person name="Otte J."/>
            <person name="Skaloud P."/>
            <person name="Haon M."/>
            <person name="Grisel S."/>
            <person name="Petersen M."/>
            <person name="Berrin J.G."/>
            <person name="Delaux P.M."/>
            <person name="Dal Grande F."/>
            <person name="Keller J."/>
        </authorList>
    </citation>
    <scope>NUCLEOTIDE SEQUENCE [LARGE SCALE GENOMIC DNA]</scope>
    <source>
        <strain evidence="4 5">SAG 2145</strain>
    </source>
</reference>
<keyword evidence="5" id="KW-1185">Reference proteome</keyword>
<dbReference type="Pfam" id="PF00551">
    <property type="entry name" value="Formyl_trans_N"/>
    <property type="match status" value="1"/>
</dbReference>
<dbReference type="GO" id="GO:0006730">
    <property type="term" value="P:one-carbon metabolic process"/>
    <property type="evidence" value="ECO:0007669"/>
    <property type="project" value="UniProtKB-KW"/>
</dbReference>
<dbReference type="EMBL" id="JALJOS010000003">
    <property type="protein sequence ID" value="KAK9841584.1"/>
    <property type="molecule type" value="Genomic_DNA"/>
</dbReference>
<dbReference type="InterPro" id="IPR002376">
    <property type="entry name" value="Formyl_transf_N"/>
</dbReference>